<dbReference type="RefSeq" id="WP_115086594.1">
    <property type="nucleotide sequence ID" value="NZ_CBCSFG010000049.1"/>
</dbReference>
<dbReference type="AlphaFoldDB" id="A0A380T0G3"/>
<accession>A0A380T0G3</accession>
<evidence type="ECO:0000256" key="1">
    <source>
        <dbReference type="SAM" id="MobiDB-lite"/>
    </source>
</evidence>
<name>A0A380T0G3_9PSED</name>
<reference evidence="3" key="1">
    <citation type="submission" date="2018-07" db="EMBL/GenBank/DDBJ databases">
        <authorList>
            <person name="Blom J."/>
        </authorList>
    </citation>
    <scope>NUCLEOTIDE SEQUENCE [LARGE SCALE GENOMIC DNA]</scope>
    <source>
        <strain evidence="3">CCOS 864</strain>
    </source>
</reference>
<proteinExistence type="predicted"/>
<gene>
    <name evidence="2" type="ORF">CCOS864_02458</name>
</gene>
<sequence length="120" mass="13582">MAEKKTGAAKHSADYRDREKKEAERLGIEKMTRVTATRTKLGMSEAMQVYGFSQLQELLQDLHLSLLACDREEQARRLKRPDAPAFELLPKLARQFEEATRAELKRDPGDEVITPLLAAG</sequence>
<protein>
    <submittedName>
        <fullName evidence="2">Uncharacterized protein</fullName>
    </submittedName>
</protein>
<dbReference type="Proteomes" id="UP000255177">
    <property type="component" value="Unassembled WGS sequence"/>
</dbReference>
<evidence type="ECO:0000313" key="2">
    <source>
        <dbReference type="EMBL" id="SUQ63008.1"/>
    </source>
</evidence>
<dbReference type="EMBL" id="UIDD01000007">
    <property type="protein sequence ID" value="SUQ63008.1"/>
    <property type="molecule type" value="Genomic_DNA"/>
</dbReference>
<feature type="region of interest" description="Disordered" evidence="1">
    <location>
        <begin position="1"/>
        <end position="24"/>
    </location>
</feature>
<keyword evidence="3" id="KW-1185">Reference proteome</keyword>
<evidence type="ECO:0000313" key="3">
    <source>
        <dbReference type="Proteomes" id="UP000255177"/>
    </source>
</evidence>
<organism evidence="2 3">
    <name type="scientific">Pseudomonas wadenswilerensis</name>
    <dbReference type="NCBI Taxonomy" id="1785161"/>
    <lineage>
        <taxon>Bacteria</taxon>
        <taxon>Pseudomonadati</taxon>
        <taxon>Pseudomonadota</taxon>
        <taxon>Gammaproteobacteria</taxon>
        <taxon>Pseudomonadales</taxon>
        <taxon>Pseudomonadaceae</taxon>
        <taxon>Pseudomonas</taxon>
    </lineage>
</organism>